<dbReference type="InterPro" id="IPR003767">
    <property type="entry name" value="Malate/L-lactate_DH-like"/>
</dbReference>
<accession>A0AAV5G6F5</accession>
<evidence type="ECO:0000256" key="2">
    <source>
        <dbReference type="ARBA" id="ARBA00023002"/>
    </source>
</evidence>
<sequence length="333" mass="35104">MQISIDKLEALCRHAAQQAGADASTAALLAQAIARAEPQGKSSVGLTHFFDYLHGLSTGAINGRAEPSVSTNGAVTRVDAHRNIPHVAFHQAVGRLSTAATRYGIGVMAISHAFTAGELGYYTADLASRGLVGLAAANSSALVSIGKSQQKVLGTNPLSFAVPLRGSPLVIDQSITPSAFVTIREAAKNNTPLPHGWALNIDGQATTDAVEALEGVLLPAGHKLANIGIMVESLAGLAGGLWSLESPSFDKGGQSPSIGVFIIAMNPAFFGENYLERIDSHVQVLEREHGVYIPGRQREFKDHVDVDEPLYDRLLFSTQDTELVPEQGVMGGH</sequence>
<dbReference type="Gene3D" id="3.30.1370.60">
    <property type="entry name" value="Hypothetical oxidoreductase yiak, domain 2"/>
    <property type="match status" value="1"/>
</dbReference>
<dbReference type="InterPro" id="IPR043143">
    <property type="entry name" value="Mal/L-sulf/L-lact_DH-like_NADP"/>
</dbReference>
<reference evidence="3" key="1">
    <citation type="submission" date="2021-12" db="EMBL/GenBank/DDBJ databases">
        <title>Draft genome sequence of Corynebacterium ammoniagenes strain T-723.</title>
        <authorList>
            <person name="Matsuzawa M."/>
            <person name="Hiratani M."/>
            <person name="Abe I."/>
            <person name="Tsuji Y."/>
            <person name="Nakamura J."/>
        </authorList>
    </citation>
    <scope>NUCLEOTIDE SEQUENCE</scope>
    <source>
        <strain evidence="3">T-723</strain>
    </source>
</reference>
<dbReference type="RefSeq" id="WP_003849558.1">
    <property type="nucleotide sequence ID" value="NZ_BQKK01000001.1"/>
</dbReference>
<dbReference type="Gene3D" id="3.30.60.50">
    <property type="entry name" value="Hypothetical oxidoreductase yiak, domain 3"/>
    <property type="match status" value="1"/>
</dbReference>
<comment type="caution">
    <text evidence="3">The sequence shown here is derived from an EMBL/GenBank/DDBJ whole genome shotgun (WGS) entry which is preliminary data.</text>
</comment>
<dbReference type="Proteomes" id="UP001054925">
    <property type="component" value="Unassembled WGS sequence"/>
</dbReference>
<dbReference type="Gene3D" id="1.10.1530.10">
    <property type="match status" value="1"/>
</dbReference>
<organism evidence="3 4">
    <name type="scientific">Corynebacterium ammoniagenes</name>
    <name type="common">Brevibacterium ammoniagenes</name>
    <dbReference type="NCBI Taxonomy" id="1697"/>
    <lineage>
        <taxon>Bacteria</taxon>
        <taxon>Bacillati</taxon>
        <taxon>Actinomycetota</taxon>
        <taxon>Actinomycetes</taxon>
        <taxon>Mycobacteriales</taxon>
        <taxon>Corynebacteriaceae</taxon>
        <taxon>Corynebacterium</taxon>
    </lineage>
</organism>
<comment type="similarity">
    <text evidence="1">Belongs to the LDH2/MDH2 oxidoreductase family.</text>
</comment>
<evidence type="ECO:0000256" key="1">
    <source>
        <dbReference type="ARBA" id="ARBA00006056"/>
    </source>
</evidence>
<protein>
    <submittedName>
        <fullName evidence="3">Malate dehydrogenase</fullName>
    </submittedName>
</protein>
<evidence type="ECO:0000313" key="3">
    <source>
        <dbReference type="EMBL" id="GJN41830.1"/>
    </source>
</evidence>
<gene>
    <name evidence="3" type="ORF">CAT723_03090</name>
</gene>
<keyword evidence="2" id="KW-0560">Oxidoreductase</keyword>
<name>A0AAV5G6F5_CORAM</name>
<proteinExistence type="inferred from homology"/>
<dbReference type="GO" id="GO:0016491">
    <property type="term" value="F:oxidoreductase activity"/>
    <property type="evidence" value="ECO:0007669"/>
    <property type="project" value="UniProtKB-KW"/>
</dbReference>
<dbReference type="EMBL" id="BQKK01000001">
    <property type="protein sequence ID" value="GJN41830.1"/>
    <property type="molecule type" value="Genomic_DNA"/>
</dbReference>
<dbReference type="SUPFAM" id="SSF89733">
    <property type="entry name" value="L-sulfolactate dehydrogenase-like"/>
    <property type="match status" value="1"/>
</dbReference>
<dbReference type="Pfam" id="PF02615">
    <property type="entry name" value="Ldh_2"/>
    <property type="match status" value="1"/>
</dbReference>
<dbReference type="PANTHER" id="PTHR11091:SF0">
    <property type="entry name" value="MALATE DEHYDROGENASE"/>
    <property type="match status" value="1"/>
</dbReference>
<dbReference type="AlphaFoldDB" id="A0AAV5G6F5"/>
<dbReference type="InterPro" id="IPR036111">
    <property type="entry name" value="Mal/L-sulfo/L-lacto_DH-like_sf"/>
</dbReference>
<dbReference type="InterPro" id="IPR043144">
    <property type="entry name" value="Mal/L-sulf/L-lact_DH-like_ah"/>
</dbReference>
<evidence type="ECO:0000313" key="4">
    <source>
        <dbReference type="Proteomes" id="UP001054925"/>
    </source>
</evidence>
<dbReference type="PANTHER" id="PTHR11091">
    <property type="entry name" value="OXIDOREDUCTASE-RELATED"/>
    <property type="match status" value="1"/>
</dbReference>